<organism evidence="2 3">
    <name type="scientific">Taxus chinensis</name>
    <name type="common">Chinese yew</name>
    <name type="synonym">Taxus wallichiana var. chinensis</name>
    <dbReference type="NCBI Taxonomy" id="29808"/>
    <lineage>
        <taxon>Eukaryota</taxon>
        <taxon>Viridiplantae</taxon>
        <taxon>Streptophyta</taxon>
        <taxon>Embryophyta</taxon>
        <taxon>Tracheophyta</taxon>
        <taxon>Spermatophyta</taxon>
        <taxon>Pinopsida</taxon>
        <taxon>Pinidae</taxon>
        <taxon>Conifers II</taxon>
        <taxon>Cupressales</taxon>
        <taxon>Taxaceae</taxon>
        <taxon>Taxus</taxon>
    </lineage>
</organism>
<dbReference type="Proteomes" id="UP000824469">
    <property type="component" value="Unassembled WGS sequence"/>
</dbReference>
<name>A0AA38GRS7_TAXCH</name>
<dbReference type="EMBL" id="JAHRHJ020000002">
    <property type="protein sequence ID" value="KAH9327434.1"/>
    <property type="molecule type" value="Genomic_DNA"/>
</dbReference>
<evidence type="ECO:0000313" key="2">
    <source>
        <dbReference type="EMBL" id="KAH9327434.1"/>
    </source>
</evidence>
<dbReference type="AlphaFoldDB" id="A0AA38GRS7"/>
<evidence type="ECO:0000313" key="3">
    <source>
        <dbReference type="Proteomes" id="UP000824469"/>
    </source>
</evidence>
<evidence type="ECO:0000256" key="1">
    <source>
        <dbReference type="SAM" id="MobiDB-lite"/>
    </source>
</evidence>
<gene>
    <name evidence="2" type="ORF">KI387_007612</name>
</gene>
<feature type="non-terminal residue" evidence="2">
    <location>
        <position position="1"/>
    </location>
</feature>
<feature type="region of interest" description="Disordered" evidence="1">
    <location>
        <begin position="50"/>
        <end position="86"/>
    </location>
</feature>
<feature type="compositionally biased region" description="Basic and acidic residues" evidence="1">
    <location>
        <begin position="60"/>
        <end position="73"/>
    </location>
</feature>
<sequence length="86" mass="9791">ADEEDIATALERLEGEHYTLTQTHQVALEEIRALTEERDALILERDTAFQEQDTAIQQRDLYHQHREDLKSKYGDTGSTSESGDTG</sequence>
<accession>A0AA38GRS7</accession>
<keyword evidence="3" id="KW-1185">Reference proteome</keyword>
<comment type="caution">
    <text evidence="2">The sequence shown here is derived from an EMBL/GenBank/DDBJ whole genome shotgun (WGS) entry which is preliminary data.</text>
</comment>
<feature type="compositionally biased region" description="Polar residues" evidence="1">
    <location>
        <begin position="76"/>
        <end position="86"/>
    </location>
</feature>
<reference evidence="2 3" key="1">
    <citation type="journal article" date="2021" name="Nat. Plants">
        <title>The Taxus genome provides insights into paclitaxel biosynthesis.</title>
        <authorList>
            <person name="Xiong X."/>
            <person name="Gou J."/>
            <person name="Liao Q."/>
            <person name="Li Y."/>
            <person name="Zhou Q."/>
            <person name="Bi G."/>
            <person name="Li C."/>
            <person name="Du R."/>
            <person name="Wang X."/>
            <person name="Sun T."/>
            <person name="Guo L."/>
            <person name="Liang H."/>
            <person name="Lu P."/>
            <person name="Wu Y."/>
            <person name="Zhang Z."/>
            <person name="Ro D.K."/>
            <person name="Shang Y."/>
            <person name="Huang S."/>
            <person name="Yan J."/>
        </authorList>
    </citation>
    <scope>NUCLEOTIDE SEQUENCE [LARGE SCALE GENOMIC DNA]</scope>
    <source>
        <strain evidence="2">Ta-2019</strain>
    </source>
</reference>
<feature type="non-terminal residue" evidence="2">
    <location>
        <position position="86"/>
    </location>
</feature>
<proteinExistence type="predicted"/>
<protein>
    <submittedName>
        <fullName evidence="2">Uncharacterized protein</fullName>
    </submittedName>
</protein>